<dbReference type="InterPro" id="IPR036291">
    <property type="entry name" value="NAD(P)-bd_dom_sf"/>
</dbReference>
<dbReference type="GO" id="GO:0016491">
    <property type="term" value="F:oxidoreductase activity"/>
    <property type="evidence" value="ECO:0007669"/>
    <property type="project" value="UniProtKB-KW"/>
</dbReference>
<evidence type="ECO:0000259" key="4">
    <source>
        <dbReference type="Pfam" id="PF05368"/>
    </source>
</evidence>
<evidence type="ECO:0000256" key="1">
    <source>
        <dbReference type="ARBA" id="ARBA00005725"/>
    </source>
</evidence>
<dbReference type="PANTHER" id="PTHR47706:SF4">
    <property type="entry name" value="NMRA-LIKE DOMAIN-CONTAINING PROTEIN"/>
    <property type="match status" value="1"/>
</dbReference>
<dbReference type="Pfam" id="PF05368">
    <property type="entry name" value="NmrA"/>
    <property type="match status" value="1"/>
</dbReference>
<name>A0A0F4GXZ1_9PEZI</name>
<dbReference type="Proteomes" id="UP000033647">
    <property type="component" value="Unassembled WGS sequence"/>
</dbReference>
<dbReference type="OrthoDB" id="10000533at2759"/>
<evidence type="ECO:0000313" key="5">
    <source>
        <dbReference type="EMBL" id="KJY02315.1"/>
    </source>
</evidence>
<keyword evidence="6" id="KW-1185">Reference proteome</keyword>
<sequence length="329" mass="36301">MPTLALASATANFGLTLLRTLLHLNALTPTHTLILLSRNPQPQLSALHPNLTVRVVEYTDPIQLTHALRDVHTLLSLIGGAGLRDSQLALIAAAKAAGVKRFAPSEFAGHGYEGIDLYAGKADVWEAAKASGMEVTRFETGLFMSVLATGTPKGRTEIGVREGTKSGEEEALAGLRPWKFVIDAEAGTADLPGDGRAKLVWTDMRDVARFVWQACAMEKWEEVSGMRGDVKSFREVVEIMERVQRRKFLIKENPLGKLDKEAEEPGMRFYNQCRLAFAKGWGMVRDDLNRAFPDVKATTCEEFIEKWWGGVALGEPQWADVKAFDAEDM</sequence>
<dbReference type="InterPro" id="IPR051609">
    <property type="entry name" value="NmrA/Isoflavone_reductase-like"/>
</dbReference>
<evidence type="ECO:0000256" key="3">
    <source>
        <dbReference type="ARBA" id="ARBA00023002"/>
    </source>
</evidence>
<evidence type="ECO:0000256" key="2">
    <source>
        <dbReference type="ARBA" id="ARBA00022857"/>
    </source>
</evidence>
<evidence type="ECO:0000313" key="6">
    <source>
        <dbReference type="Proteomes" id="UP000033647"/>
    </source>
</evidence>
<proteinExistence type="inferred from homology"/>
<protein>
    <submittedName>
        <fullName evidence="5">NmrA-like family protein</fullName>
    </submittedName>
</protein>
<gene>
    <name evidence="5" type="ORF">TI39_contig66g00005</name>
</gene>
<dbReference type="PANTHER" id="PTHR47706">
    <property type="entry name" value="NMRA-LIKE FAMILY PROTEIN"/>
    <property type="match status" value="1"/>
</dbReference>
<dbReference type="AlphaFoldDB" id="A0A0F4GXZ1"/>
<organism evidence="5 6">
    <name type="scientific">Zymoseptoria brevis</name>
    <dbReference type="NCBI Taxonomy" id="1047168"/>
    <lineage>
        <taxon>Eukaryota</taxon>
        <taxon>Fungi</taxon>
        <taxon>Dikarya</taxon>
        <taxon>Ascomycota</taxon>
        <taxon>Pezizomycotina</taxon>
        <taxon>Dothideomycetes</taxon>
        <taxon>Dothideomycetidae</taxon>
        <taxon>Mycosphaerellales</taxon>
        <taxon>Mycosphaerellaceae</taxon>
        <taxon>Zymoseptoria</taxon>
    </lineage>
</organism>
<reference evidence="5 6" key="1">
    <citation type="submission" date="2015-03" db="EMBL/GenBank/DDBJ databases">
        <title>RNA-seq based gene annotation and comparative genomics of four Zymoseptoria species reveal species-specific pathogenicity related genes and transposable element activity.</title>
        <authorList>
            <person name="Grandaubert J."/>
            <person name="Bhattacharyya A."/>
            <person name="Stukenbrock E.H."/>
        </authorList>
    </citation>
    <scope>NUCLEOTIDE SEQUENCE [LARGE SCALE GENOMIC DNA]</scope>
    <source>
        <strain evidence="5 6">Zb18110</strain>
    </source>
</reference>
<comment type="caution">
    <text evidence="5">The sequence shown here is derived from an EMBL/GenBank/DDBJ whole genome shotgun (WGS) entry which is preliminary data.</text>
</comment>
<dbReference type="Gene3D" id="3.90.25.10">
    <property type="entry name" value="UDP-galactose 4-epimerase, domain 1"/>
    <property type="match status" value="1"/>
</dbReference>
<accession>A0A0F4GXZ1</accession>
<keyword evidence="3" id="KW-0560">Oxidoreductase</keyword>
<keyword evidence="2" id="KW-0521">NADP</keyword>
<comment type="similarity">
    <text evidence="1">Belongs to the NmrA-type oxidoreductase family. Isoflavone reductase subfamily.</text>
</comment>
<dbReference type="Gene3D" id="3.40.50.720">
    <property type="entry name" value="NAD(P)-binding Rossmann-like Domain"/>
    <property type="match status" value="1"/>
</dbReference>
<dbReference type="SUPFAM" id="SSF51735">
    <property type="entry name" value="NAD(P)-binding Rossmann-fold domains"/>
    <property type="match status" value="1"/>
</dbReference>
<feature type="domain" description="NmrA-like" evidence="4">
    <location>
        <begin position="12"/>
        <end position="254"/>
    </location>
</feature>
<dbReference type="InterPro" id="IPR008030">
    <property type="entry name" value="NmrA-like"/>
</dbReference>
<dbReference type="EMBL" id="LAFY01000063">
    <property type="protein sequence ID" value="KJY02315.1"/>
    <property type="molecule type" value="Genomic_DNA"/>
</dbReference>